<accession>A0A9W9JJS3</accession>
<dbReference type="Pfam" id="PF03619">
    <property type="entry name" value="Solute_trans_a"/>
    <property type="match status" value="1"/>
</dbReference>
<feature type="transmembrane region" description="Helical" evidence="5">
    <location>
        <begin position="149"/>
        <end position="170"/>
    </location>
</feature>
<sequence length="365" mass="41084">MGSYGCSIPDRIENAGGGPFVGNLSFYHFNMIVSGASTVVVLLLTFSLMGRHAMCMTNPKEQIKIMRIINMIPSYQVLTFISICVPSSYIYLQGFTEVFQGIALYAFLMLLSDFLAPTDQDKIKCFSSLEIKRQWQPKKKRNGLAFLKLTWWSVLQYPIITWIAAVAQVVTQSLDKYCLGSNSPHFSHVWLTAGTSLSTSIAVNAIIQFYVNMKKYMKEHHPLTKLLAFKLIVGLVILEKILFLILEGVKVLQPSKTLTYVDVTMGLPQMIICVQMVPLSLLVLYAYPTKPYKNFNKSTTTALRAQEYHAIESDGDYETLMRGFQKGNQGGWLGLQAWAAYLNPIGLFMDIISAHRMMYKAGAMQ</sequence>
<feature type="transmembrane region" description="Helical" evidence="5">
    <location>
        <begin position="68"/>
        <end position="92"/>
    </location>
</feature>
<dbReference type="EMBL" id="JAPQKQ010000005">
    <property type="protein sequence ID" value="KAJ5197629.1"/>
    <property type="molecule type" value="Genomic_DNA"/>
</dbReference>
<protein>
    <submittedName>
        <fullName evidence="6">Uncharacterized protein</fullName>
    </submittedName>
</protein>
<reference evidence="6" key="2">
    <citation type="journal article" date="2023" name="IMA Fungus">
        <title>Comparative genomic study of the Penicillium genus elucidates a diverse pangenome and 15 lateral gene transfer events.</title>
        <authorList>
            <person name="Petersen C."/>
            <person name="Sorensen T."/>
            <person name="Nielsen M.R."/>
            <person name="Sondergaard T.E."/>
            <person name="Sorensen J.L."/>
            <person name="Fitzpatrick D.A."/>
            <person name="Frisvad J.C."/>
            <person name="Nielsen K.L."/>
        </authorList>
    </citation>
    <scope>NUCLEOTIDE SEQUENCE</scope>
    <source>
        <strain evidence="6">IBT 20477</strain>
    </source>
</reference>
<keyword evidence="4 5" id="KW-0472">Membrane</keyword>
<dbReference type="InterPro" id="IPR005178">
    <property type="entry name" value="Ostalpha/TMEM184C"/>
</dbReference>
<reference evidence="6" key="1">
    <citation type="submission" date="2022-11" db="EMBL/GenBank/DDBJ databases">
        <authorList>
            <person name="Petersen C."/>
        </authorList>
    </citation>
    <scope>NUCLEOTIDE SEQUENCE</scope>
    <source>
        <strain evidence="6">IBT 20477</strain>
    </source>
</reference>
<evidence type="ECO:0000256" key="3">
    <source>
        <dbReference type="ARBA" id="ARBA00022989"/>
    </source>
</evidence>
<organism evidence="6 7">
    <name type="scientific">Penicillium cf. viridicatum</name>
    <dbReference type="NCBI Taxonomy" id="2972119"/>
    <lineage>
        <taxon>Eukaryota</taxon>
        <taxon>Fungi</taxon>
        <taxon>Dikarya</taxon>
        <taxon>Ascomycota</taxon>
        <taxon>Pezizomycotina</taxon>
        <taxon>Eurotiomycetes</taxon>
        <taxon>Eurotiomycetidae</taxon>
        <taxon>Eurotiales</taxon>
        <taxon>Aspergillaceae</taxon>
        <taxon>Penicillium</taxon>
    </lineage>
</organism>
<keyword evidence="2 5" id="KW-0812">Transmembrane</keyword>
<evidence type="ECO:0000313" key="7">
    <source>
        <dbReference type="Proteomes" id="UP001150942"/>
    </source>
</evidence>
<evidence type="ECO:0000256" key="5">
    <source>
        <dbReference type="SAM" id="Phobius"/>
    </source>
</evidence>
<proteinExistence type="predicted"/>
<evidence type="ECO:0000313" key="6">
    <source>
        <dbReference type="EMBL" id="KAJ5197629.1"/>
    </source>
</evidence>
<evidence type="ECO:0000256" key="1">
    <source>
        <dbReference type="ARBA" id="ARBA00004141"/>
    </source>
</evidence>
<feature type="transmembrane region" description="Helical" evidence="5">
    <location>
        <begin position="223"/>
        <end position="246"/>
    </location>
</feature>
<dbReference type="GO" id="GO:0016020">
    <property type="term" value="C:membrane"/>
    <property type="evidence" value="ECO:0007669"/>
    <property type="project" value="UniProtKB-SubCell"/>
</dbReference>
<dbReference type="SMART" id="SM01417">
    <property type="entry name" value="Solute_trans_a"/>
    <property type="match status" value="1"/>
</dbReference>
<evidence type="ECO:0000256" key="4">
    <source>
        <dbReference type="ARBA" id="ARBA00023136"/>
    </source>
</evidence>
<feature type="transmembrane region" description="Helical" evidence="5">
    <location>
        <begin position="26"/>
        <end position="48"/>
    </location>
</feature>
<feature type="transmembrane region" description="Helical" evidence="5">
    <location>
        <begin position="266"/>
        <end position="287"/>
    </location>
</feature>
<name>A0A9W9JJS3_9EURO</name>
<dbReference type="OrthoDB" id="5348404at2759"/>
<comment type="subcellular location">
    <subcellularLocation>
        <location evidence="1">Membrane</location>
        <topology evidence="1">Multi-pass membrane protein</topology>
    </subcellularLocation>
</comment>
<dbReference type="PANTHER" id="PTHR23423">
    <property type="entry name" value="ORGANIC SOLUTE TRANSPORTER-RELATED"/>
    <property type="match status" value="1"/>
</dbReference>
<evidence type="ECO:0000256" key="2">
    <source>
        <dbReference type="ARBA" id="ARBA00022692"/>
    </source>
</evidence>
<feature type="transmembrane region" description="Helical" evidence="5">
    <location>
        <begin position="190"/>
        <end position="211"/>
    </location>
</feature>
<dbReference type="AlphaFoldDB" id="A0A9W9JJS3"/>
<gene>
    <name evidence="6" type="ORF">N7449_008108</name>
</gene>
<keyword evidence="3 5" id="KW-1133">Transmembrane helix</keyword>
<dbReference type="Proteomes" id="UP001150942">
    <property type="component" value="Unassembled WGS sequence"/>
</dbReference>
<keyword evidence="7" id="KW-1185">Reference proteome</keyword>
<comment type="caution">
    <text evidence="6">The sequence shown here is derived from an EMBL/GenBank/DDBJ whole genome shotgun (WGS) entry which is preliminary data.</text>
</comment>
<feature type="transmembrane region" description="Helical" evidence="5">
    <location>
        <begin position="98"/>
        <end position="116"/>
    </location>
</feature>